<dbReference type="AlphaFoldDB" id="A0A1W6SQ63"/>
<dbReference type="KEGG" id="nlc:EBAPG3_009245"/>
<keyword evidence="3" id="KW-0808">Transferase</keyword>
<feature type="domain" description="Glycosyltransferase subfamily 4-like N-terminal" evidence="2">
    <location>
        <begin position="14"/>
        <end position="180"/>
    </location>
</feature>
<dbReference type="OrthoDB" id="9801609at2"/>
<accession>A0A1W6SQ63</accession>
<sequence>MRVCFISHSAERYGAELALLELIKGLIKLGFICMVLVPKKGPLLAELDSLNVEWRIIPYPVWMSRPKWLPYRIGRTLKTLLTAIYIAGVIKRWGCDIVYTNTVVVGVGAFAARLARRPHVWHSHESAYHNPDQKFDLGKRCVTYLMDHFSQMIIVTSKSVEEDYKRYLGMEKLRVIYQSVTLPEEIAHTSSLVDATLFFQCIMIGSLHPWKGQDEAIFALAELVHRGVNAHLLIVGDGGKRFRVKLLQQIVDHGLQQHVKFHGYAENPASLIRAADVVLVCSRWEAFGRVAVEAMLTGKALIGSARGATSELIQDGETGLMYEWGNHTKLADKIQYLHDNPGERARLGNNARKWAESRFTQERYAEEVGNLLFEVVAKANLSKV</sequence>
<dbReference type="CDD" id="cd03801">
    <property type="entry name" value="GT4_PimA-like"/>
    <property type="match status" value="1"/>
</dbReference>
<dbReference type="InterPro" id="IPR028098">
    <property type="entry name" value="Glyco_trans_4-like_N"/>
</dbReference>
<feature type="domain" description="Glycosyl transferase family 1" evidence="1">
    <location>
        <begin position="201"/>
        <end position="354"/>
    </location>
</feature>
<dbReference type="GO" id="GO:0016757">
    <property type="term" value="F:glycosyltransferase activity"/>
    <property type="evidence" value="ECO:0007669"/>
    <property type="project" value="InterPro"/>
</dbReference>
<dbReference type="PANTHER" id="PTHR12526:SF630">
    <property type="entry name" value="GLYCOSYLTRANSFERASE"/>
    <property type="match status" value="1"/>
</dbReference>
<dbReference type="eggNOG" id="COG0438">
    <property type="taxonomic scope" value="Bacteria"/>
</dbReference>
<organism evidence="3 4">
    <name type="scientific">Nitrosospira lacus</name>
    <dbReference type="NCBI Taxonomy" id="1288494"/>
    <lineage>
        <taxon>Bacteria</taxon>
        <taxon>Pseudomonadati</taxon>
        <taxon>Pseudomonadota</taxon>
        <taxon>Betaproteobacteria</taxon>
        <taxon>Nitrosomonadales</taxon>
        <taxon>Nitrosomonadaceae</taxon>
        <taxon>Nitrosospira</taxon>
    </lineage>
</organism>
<evidence type="ECO:0000313" key="3">
    <source>
        <dbReference type="EMBL" id="ARO87936.1"/>
    </source>
</evidence>
<dbReference type="RefSeq" id="WP_004178016.1">
    <property type="nucleotide sequence ID" value="NZ_CP021106.3"/>
</dbReference>
<dbReference type="SUPFAM" id="SSF53756">
    <property type="entry name" value="UDP-Glycosyltransferase/glycogen phosphorylase"/>
    <property type="match status" value="1"/>
</dbReference>
<dbReference type="PANTHER" id="PTHR12526">
    <property type="entry name" value="GLYCOSYLTRANSFERASE"/>
    <property type="match status" value="1"/>
</dbReference>
<reference evidence="3 4" key="1">
    <citation type="journal article" date="2015" name="Int. J. Syst. Evol. Microbiol.">
        <title>Nitrosospira lacus sp. nov., a psychrotolerant, ammonia-oxidizing bacterium from sandy lake sediment.</title>
        <authorList>
            <person name="Urakawa H."/>
            <person name="Garcia J.C."/>
            <person name="Nielsen J.L."/>
            <person name="Le V.Q."/>
            <person name="Kozlowski J.A."/>
            <person name="Stein L.Y."/>
            <person name="Lim C.K."/>
            <person name="Pommerening-Roser A."/>
            <person name="Martens-Habbena W."/>
            <person name="Stahl D.A."/>
            <person name="Klotz M.G."/>
        </authorList>
    </citation>
    <scope>NUCLEOTIDE SEQUENCE [LARGE SCALE GENOMIC DNA]</scope>
    <source>
        <strain evidence="3 4">APG3</strain>
    </source>
</reference>
<dbReference type="InterPro" id="IPR001296">
    <property type="entry name" value="Glyco_trans_1"/>
</dbReference>
<dbReference type="Pfam" id="PF13439">
    <property type="entry name" value="Glyco_transf_4"/>
    <property type="match status" value="1"/>
</dbReference>
<gene>
    <name evidence="3" type="ORF">EBAPG3_009245</name>
</gene>
<protein>
    <submittedName>
        <fullName evidence="3">Glycosyl transferase family 1</fullName>
    </submittedName>
</protein>
<name>A0A1W6SQ63_9PROT</name>
<evidence type="ECO:0000259" key="2">
    <source>
        <dbReference type="Pfam" id="PF13439"/>
    </source>
</evidence>
<dbReference type="Gene3D" id="3.40.50.2000">
    <property type="entry name" value="Glycogen Phosphorylase B"/>
    <property type="match status" value="2"/>
</dbReference>
<proteinExistence type="predicted"/>
<dbReference type="EMBL" id="CP021106">
    <property type="protein sequence ID" value="ARO87936.1"/>
    <property type="molecule type" value="Genomic_DNA"/>
</dbReference>
<keyword evidence="4" id="KW-1185">Reference proteome</keyword>
<dbReference type="Proteomes" id="UP000012179">
    <property type="component" value="Chromosome"/>
</dbReference>
<evidence type="ECO:0000259" key="1">
    <source>
        <dbReference type="Pfam" id="PF00534"/>
    </source>
</evidence>
<evidence type="ECO:0000313" key="4">
    <source>
        <dbReference type="Proteomes" id="UP000012179"/>
    </source>
</evidence>
<dbReference type="Pfam" id="PF00534">
    <property type="entry name" value="Glycos_transf_1"/>
    <property type="match status" value="1"/>
</dbReference>